<dbReference type="InterPro" id="IPR020904">
    <property type="entry name" value="Sc_DH/Rdtase_CS"/>
</dbReference>
<dbReference type="PROSITE" id="PS00061">
    <property type="entry name" value="ADH_SHORT"/>
    <property type="match status" value="1"/>
</dbReference>
<dbReference type="InterPro" id="IPR002347">
    <property type="entry name" value="SDR_fam"/>
</dbReference>
<feature type="domain" description="Ketoreductase" evidence="3">
    <location>
        <begin position="7"/>
        <end position="181"/>
    </location>
</feature>
<dbReference type="OrthoDB" id="7064009at2"/>
<dbReference type="Proteomes" id="UP000295680">
    <property type="component" value="Unassembled WGS sequence"/>
</dbReference>
<dbReference type="RefSeq" id="WP_132122047.1">
    <property type="nucleotide sequence ID" value="NZ_SLWS01000007.1"/>
</dbReference>
<dbReference type="SUPFAM" id="SSF51735">
    <property type="entry name" value="NAD(P)-binding Rossmann-fold domains"/>
    <property type="match status" value="1"/>
</dbReference>
<evidence type="ECO:0000313" key="4">
    <source>
        <dbReference type="EMBL" id="TCO55887.1"/>
    </source>
</evidence>
<sequence>MNEFEGRSAVVTGGSLGIGLAVVRRLAGAGAQVVFGGHEELAVRQAEQDLRRDGLTVRGITGDLSHTATAEELVNAAVEDHGGLDVVVNSAGIQAYGTVEQTSDAEWDRVLAVNLRSVFTVCRAAIPRLRERGGGAIVNVSSVQAVQSQSRVAVYATSKAAIAALTRSIAVDHAVDGIRVTAVLPGSVDTPMLRHSAELMRGNRSVDDVLDDWGHMHPMGRVATSAEVAELVAFLAGPRAGFITGSCHVVDGGLLARLGVALPAREEP</sequence>
<keyword evidence="5" id="KW-1185">Reference proteome</keyword>
<dbReference type="GO" id="GO:0016491">
    <property type="term" value="F:oxidoreductase activity"/>
    <property type="evidence" value="ECO:0007669"/>
    <property type="project" value="UniProtKB-KW"/>
</dbReference>
<evidence type="ECO:0000256" key="2">
    <source>
        <dbReference type="ARBA" id="ARBA00023002"/>
    </source>
</evidence>
<dbReference type="InterPro" id="IPR057326">
    <property type="entry name" value="KR_dom"/>
</dbReference>
<dbReference type="PANTHER" id="PTHR43477:SF1">
    <property type="entry name" value="DIHYDROANTICAPSIN 7-DEHYDROGENASE"/>
    <property type="match status" value="1"/>
</dbReference>
<dbReference type="PANTHER" id="PTHR43477">
    <property type="entry name" value="DIHYDROANTICAPSIN 7-DEHYDROGENASE"/>
    <property type="match status" value="1"/>
</dbReference>
<dbReference type="InterPro" id="IPR051122">
    <property type="entry name" value="SDR_DHRS6-like"/>
</dbReference>
<proteinExistence type="inferred from homology"/>
<dbReference type="InterPro" id="IPR036291">
    <property type="entry name" value="NAD(P)-bd_dom_sf"/>
</dbReference>
<evidence type="ECO:0000259" key="3">
    <source>
        <dbReference type="SMART" id="SM00822"/>
    </source>
</evidence>
<dbReference type="Gene3D" id="3.40.50.720">
    <property type="entry name" value="NAD(P)-binding Rossmann-like Domain"/>
    <property type="match status" value="1"/>
</dbReference>
<dbReference type="CDD" id="cd05233">
    <property type="entry name" value="SDR_c"/>
    <property type="match status" value="1"/>
</dbReference>
<organism evidence="4 5">
    <name type="scientific">Actinocrispum wychmicini</name>
    <dbReference type="NCBI Taxonomy" id="1213861"/>
    <lineage>
        <taxon>Bacteria</taxon>
        <taxon>Bacillati</taxon>
        <taxon>Actinomycetota</taxon>
        <taxon>Actinomycetes</taxon>
        <taxon>Pseudonocardiales</taxon>
        <taxon>Pseudonocardiaceae</taxon>
        <taxon>Actinocrispum</taxon>
    </lineage>
</organism>
<accession>A0A4R2JBW5</accession>
<name>A0A4R2JBW5_9PSEU</name>
<comment type="caution">
    <text evidence="4">The sequence shown here is derived from an EMBL/GenBank/DDBJ whole genome shotgun (WGS) entry which is preliminary data.</text>
</comment>
<reference evidence="4 5" key="1">
    <citation type="submission" date="2019-03" db="EMBL/GenBank/DDBJ databases">
        <title>Genomic Encyclopedia of Type Strains, Phase IV (KMG-IV): sequencing the most valuable type-strain genomes for metagenomic binning, comparative biology and taxonomic classification.</title>
        <authorList>
            <person name="Goeker M."/>
        </authorList>
    </citation>
    <scope>NUCLEOTIDE SEQUENCE [LARGE SCALE GENOMIC DNA]</scope>
    <source>
        <strain evidence="4 5">DSM 45934</strain>
    </source>
</reference>
<dbReference type="PRINTS" id="PR00081">
    <property type="entry name" value="GDHRDH"/>
</dbReference>
<dbReference type="AlphaFoldDB" id="A0A4R2JBW5"/>
<dbReference type="EMBL" id="SLWS01000007">
    <property type="protein sequence ID" value="TCO55887.1"/>
    <property type="molecule type" value="Genomic_DNA"/>
</dbReference>
<keyword evidence="2" id="KW-0560">Oxidoreductase</keyword>
<comment type="similarity">
    <text evidence="1">Belongs to the short-chain dehydrogenases/reductases (SDR) family.</text>
</comment>
<evidence type="ECO:0000313" key="5">
    <source>
        <dbReference type="Proteomes" id="UP000295680"/>
    </source>
</evidence>
<dbReference type="PRINTS" id="PR00080">
    <property type="entry name" value="SDRFAMILY"/>
</dbReference>
<protein>
    <submittedName>
        <fullName evidence="4">NAD(P)-dependent dehydrogenase (Short-subunit alcohol dehydrogenase family)</fullName>
    </submittedName>
</protein>
<dbReference type="Pfam" id="PF13561">
    <property type="entry name" value="adh_short_C2"/>
    <property type="match status" value="1"/>
</dbReference>
<gene>
    <name evidence="4" type="ORF">EV192_107310</name>
</gene>
<evidence type="ECO:0000256" key="1">
    <source>
        <dbReference type="ARBA" id="ARBA00006484"/>
    </source>
</evidence>
<dbReference type="SMART" id="SM00822">
    <property type="entry name" value="PKS_KR"/>
    <property type="match status" value="1"/>
</dbReference>
<dbReference type="FunFam" id="3.40.50.720:FF:000084">
    <property type="entry name" value="Short-chain dehydrogenase reductase"/>
    <property type="match status" value="1"/>
</dbReference>